<protein>
    <submittedName>
        <fullName evidence="2">Uncharacterized protein</fullName>
    </submittedName>
</protein>
<feature type="region of interest" description="Disordered" evidence="1">
    <location>
        <begin position="169"/>
        <end position="195"/>
    </location>
</feature>
<proteinExistence type="predicted"/>
<evidence type="ECO:0000313" key="2">
    <source>
        <dbReference type="EMBL" id="SMG02507.1"/>
    </source>
</evidence>
<evidence type="ECO:0000256" key="1">
    <source>
        <dbReference type="SAM" id="MobiDB-lite"/>
    </source>
</evidence>
<evidence type="ECO:0000313" key="3">
    <source>
        <dbReference type="Proteomes" id="UP000198460"/>
    </source>
</evidence>
<reference evidence="2 3" key="1">
    <citation type="submission" date="2017-04" db="EMBL/GenBank/DDBJ databases">
        <authorList>
            <person name="Afonso C.L."/>
            <person name="Miller P.J."/>
            <person name="Scott M.A."/>
            <person name="Spackman E."/>
            <person name="Goraichik I."/>
            <person name="Dimitrov K.M."/>
            <person name="Suarez D.L."/>
            <person name="Swayne D.E."/>
        </authorList>
    </citation>
    <scope>NUCLEOTIDE SEQUENCE [LARGE SCALE GENOMIC DNA]</scope>
    <source>
        <strain evidence="2">LMG 28154</strain>
    </source>
</reference>
<organism evidence="2 3">
    <name type="scientific">Burkholderia singularis</name>
    <dbReference type="NCBI Taxonomy" id="1503053"/>
    <lineage>
        <taxon>Bacteria</taxon>
        <taxon>Pseudomonadati</taxon>
        <taxon>Pseudomonadota</taxon>
        <taxon>Betaproteobacteria</taxon>
        <taxon>Burkholderiales</taxon>
        <taxon>Burkholderiaceae</taxon>
        <taxon>Burkholderia</taxon>
        <taxon>pseudomallei group</taxon>
    </lineage>
</organism>
<accession>A0A238HBZ7</accession>
<sequence>MRRHISRTQNPLLDVHRKMADDHNAWQQRHLLPPRRHKAAPRAVSACHAQTALFFTFLLAGDYVVNGCAAMRTAGNTQVRRRFHAADSKEGMRTDMAQHTSACAKEYSLPRHSGTPATNIIDHAIAIGEPLADSSRNQLFQSDHFAAETTPRAGMKQFAVNVGGNQTKIGSESRFGDKHGVKTGPLTQPSESNVTDHSQRYLKSSAPAASAGIANVRHARSVDVSPPSMPAIDQTLQGDLQIDGSSLIGARILGMRKLLGDVAKNHEDEQLLELANGIHQCAYRHPANQTAAALSLALLGEECSYWAAAHGGNELKINTYAKMRIFRESWSIALNSPSLPEFKNRTELAKDYIAENNIESKYFHAGLQKWLAVEYDFLVKRVSQYREIAIEYFKQFDKFIKQNIDATVKAKVFALADESKVGRLTLEYRPEKAWVISDASLKIYDMRDRYIGVVVAKSRDIIQDASEPALVLPVPGDRYLLIKPNGEISYVNDIVRGDEIQKGPALAALGAEFSRNITNNDRETLCDTNKKDLCDLSDFRLHSSLYSTPHRPISIRDIMEAKVKRHMIRLIDAWKDSMYTETPTDALFSFIIPFYETINKAQLDPRYQVRIQDIALDIVQLGLTLATIGSSTISFKAIRAGVRAARAAKLASATERASAIVRATLEGSKTSSFLLVAGRELTDFVIPVFTARSIFRAAFNIPKSRMAKIIGGELQKMDELFKKLVIQNTALDKIYENIALGFDYVMSPADIKKMIDERAARKIPDKLFRGQSSVVDKNYLGTPWTRVDELSRDDYLVDCIKHSARAGGSMGRVLSLSANKFVAKKFAISRQAGKLFMIHADKSPRNFRTIEDIIKNEGPRLISEGKITAGTLASAVRNSAINREEEIFYMLGSIPDEMVEIVSNKKFHELSV</sequence>
<dbReference type="AlphaFoldDB" id="A0A238HBZ7"/>
<dbReference type="EMBL" id="FXAN01000105">
    <property type="protein sequence ID" value="SMG02507.1"/>
    <property type="molecule type" value="Genomic_DNA"/>
</dbReference>
<dbReference type="RefSeq" id="WP_143757514.1">
    <property type="nucleotide sequence ID" value="NZ_FXAN01000105.1"/>
</dbReference>
<dbReference type="Proteomes" id="UP000198460">
    <property type="component" value="Unassembled WGS sequence"/>
</dbReference>
<gene>
    <name evidence="2" type="ORF">BSIN_5156</name>
</gene>
<feature type="compositionally biased region" description="Polar residues" evidence="1">
    <location>
        <begin position="185"/>
        <end position="195"/>
    </location>
</feature>
<name>A0A238HBZ7_9BURK</name>